<evidence type="ECO:0000313" key="3">
    <source>
        <dbReference type="Proteomes" id="UP000193411"/>
    </source>
</evidence>
<evidence type="ECO:0008006" key="4">
    <source>
        <dbReference type="Google" id="ProtNLM"/>
    </source>
</evidence>
<protein>
    <recommendedName>
        <fullName evidence="4">Coilin</fullName>
    </recommendedName>
</protein>
<feature type="compositionally biased region" description="Low complexity" evidence="1">
    <location>
        <begin position="526"/>
        <end position="540"/>
    </location>
</feature>
<feature type="compositionally biased region" description="Low complexity" evidence="1">
    <location>
        <begin position="481"/>
        <end position="497"/>
    </location>
</feature>
<dbReference type="AlphaFoldDB" id="A0A1Y2HVD7"/>
<feature type="compositionally biased region" description="Basic and acidic residues" evidence="1">
    <location>
        <begin position="601"/>
        <end position="610"/>
    </location>
</feature>
<sequence length="820" mass="85890">MRLFLTLVPDTSASDSGAPAASGSDPPSRVVLALPAAASAAPSTIHHLATLIASRFSLALHPAHPVPRLYLSNDFLLPATDPVADLLQPGDQVTVRYVPRPPGRRLPLPTADELASSSFSAQPLPGKKRKRSSYSVSESSSDSDSKSNVPARPRGPSLKRRRNAVDPLPSLAPGSAGQPSQAAAVPPEADPLLVHQIAETVTRRIAGLIESVLPTQEPMRQVQSDKEDQSIGRKRRQSAAKAASKLQVIESDSSSESSMDSDYEAISADDQEDYDDESDSEVDHFEEEEAARVDPFEDEADADPFEGGDLDPFDDDEDGDGDVTPTGNGLMGTFVDSDSDHSEDDADDDDDSGDDDLELQAYLESQARAAQPKPKRPISSPSTMMGLFGPMGQGPAGMGDHGDDSSDDGVSQAFDNLLARINVSVTSRGNSGSDTTSDSDSSSDSDESSSSSSSSDQAFEASNDSSSSSDDDDAQSKETQASSSGSSDSDSGPDSAPIATATNLKSSAAAVASARSPSPTKPAPASPQKHAASPAKPSAPTAITRPGRIWATAVDLAHFPAKRVTPSMERVQLAKAHNAAVANGSATKCADPSLTNGTNFRHGDAEQEHTKKTRRGKRGRGGRAKHGDDKEEGQCDVGGSATTLAEADTAVEYSTCAKLTPTTRVGMPAGSRIAFKRMQLSAQCTPEVSDYVEYEVVSAEQGASVKVVPIVSDPPKAKPAPVDNGTGARPSVVAGGWGPEVVLDDDDSMDVDQWGEDDDEQGSVWSVNKKRKRPTGLAKFMLGDDGDKSVQSGEQAAAEPLEVAWDEMVEPVILKWGSGS</sequence>
<feature type="region of interest" description="Disordered" evidence="1">
    <location>
        <begin position="96"/>
        <end position="186"/>
    </location>
</feature>
<evidence type="ECO:0000256" key="1">
    <source>
        <dbReference type="SAM" id="MobiDB-lite"/>
    </source>
</evidence>
<proteinExistence type="predicted"/>
<feature type="compositionally biased region" description="Low complexity" evidence="1">
    <location>
        <begin position="239"/>
        <end position="258"/>
    </location>
</feature>
<feature type="compositionally biased region" description="Gly residues" evidence="1">
    <location>
        <begin position="389"/>
        <end position="399"/>
    </location>
</feature>
<organism evidence="2 3">
    <name type="scientific">Catenaria anguillulae PL171</name>
    <dbReference type="NCBI Taxonomy" id="765915"/>
    <lineage>
        <taxon>Eukaryota</taxon>
        <taxon>Fungi</taxon>
        <taxon>Fungi incertae sedis</taxon>
        <taxon>Blastocladiomycota</taxon>
        <taxon>Blastocladiomycetes</taxon>
        <taxon>Blastocladiales</taxon>
        <taxon>Catenariaceae</taxon>
        <taxon>Catenaria</taxon>
    </lineage>
</organism>
<dbReference type="PANTHER" id="PTHR35711:SF1">
    <property type="entry name" value="ECTODERMAL, ISOFORM F"/>
    <property type="match status" value="1"/>
</dbReference>
<feature type="region of interest" description="Disordered" evidence="1">
    <location>
        <begin position="583"/>
        <end position="637"/>
    </location>
</feature>
<dbReference type="PANTHER" id="PTHR35711">
    <property type="entry name" value="EXPRESSED PROTEIN"/>
    <property type="match status" value="1"/>
</dbReference>
<accession>A0A1Y2HVD7</accession>
<gene>
    <name evidence="2" type="ORF">BCR44DRAFT_51073</name>
</gene>
<evidence type="ECO:0000313" key="2">
    <source>
        <dbReference type="EMBL" id="ORZ37092.1"/>
    </source>
</evidence>
<reference evidence="2 3" key="1">
    <citation type="submission" date="2016-07" db="EMBL/GenBank/DDBJ databases">
        <title>Pervasive Adenine N6-methylation of Active Genes in Fungi.</title>
        <authorList>
            <consortium name="DOE Joint Genome Institute"/>
            <person name="Mondo S.J."/>
            <person name="Dannebaum R.O."/>
            <person name="Kuo R.C."/>
            <person name="Labutti K."/>
            <person name="Haridas S."/>
            <person name="Kuo A."/>
            <person name="Salamov A."/>
            <person name="Ahrendt S.R."/>
            <person name="Lipzen A."/>
            <person name="Sullivan W."/>
            <person name="Andreopoulos W.B."/>
            <person name="Clum A."/>
            <person name="Lindquist E."/>
            <person name="Daum C."/>
            <person name="Ramamoorthy G.K."/>
            <person name="Gryganskyi A."/>
            <person name="Culley D."/>
            <person name="Magnuson J.K."/>
            <person name="James T.Y."/>
            <person name="O'Malley M.A."/>
            <person name="Stajich J.E."/>
            <person name="Spatafora J.W."/>
            <person name="Visel A."/>
            <person name="Grigoriev I.V."/>
        </authorList>
    </citation>
    <scope>NUCLEOTIDE SEQUENCE [LARGE SCALE GENOMIC DNA]</scope>
    <source>
        <strain evidence="2 3">PL171</strain>
    </source>
</reference>
<feature type="compositionally biased region" description="Acidic residues" evidence="1">
    <location>
        <begin position="259"/>
        <end position="289"/>
    </location>
</feature>
<name>A0A1Y2HVD7_9FUNG</name>
<feature type="compositionally biased region" description="Low complexity" evidence="1">
    <location>
        <begin position="431"/>
        <end position="440"/>
    </location>
</feature>
<dbReference type="EMBL" id="MCFL01000014">
    <property type="protein sequence ID" value="ORZ37092.1"/>
    <property type="molecule type" value="Genomic_DNA"/>
</dbReference>
<feature type="compositionally biased region" description="Low complexity" evidence="1">
    <location>
        <begin position="133"/>
        <end position="142"/>
    </location>
</feature>
<feature type="region of interest" description="Disordered" evidence="1">
    <location>
        <begin position="716"/>
        <end position="737"/>
    </location>
</feature>
<dbReference type="OrthoDB" id="5595053at2759"/>
<feature type="compositionally biased region" description="Acidic residues" evidence="1">
    <location>
        <begin position="341"/>
        <end position="358"/>
    </location>
</feature>
<feature type="region of interest" description="Disordered" evidence="1">
    <location>
        <begin position="216"/>
        <end position="546"/>
    </location>
</feature>
<dbReference type="Proteomes" id="UP000193411">
    <property type="component" value="Unassembled WGS sequence"/>
</dbReference>
<feature type="compositionally biased region" description="Low complexity" evidence="1">
    <location>
        <begin position="506"/>
        <end position="518"/>
    </location>
</feature>
<feature type="compositionally biased region" description="Basic residues" evidence="1">
    <location>
        <begin position="611"/>
        <end position="624"/>
    </location>
</feature>
<feature type="compositionally biased region" description="Acidic residues" evidence="1">
    <location>
        <begin position="296"/>
        <end position="321"/>
    </location>
</feature>
<comment type="caution">
    <text evidence="2">The sequence shown here is derived from an EMBL/GenBank/DDBJ whole genome shotgun (WGS) entry which is preliminary data.</text>
</comment>
<keyword evidence="3" id="KW-1185">Reference proteome</keyword>